<evidence type="ECO:0000313" key="3">
    <source>
        <dbReference type="EMBL" id="TXF11295.1"/>
    </source>
</evidence>
<feature type="region of interest" description="Disordered" evidence="1">
    <location>
        <begin position="214"/>
        <end position="244"/>
    </location>
</feature>
<dbReference type="InterPro" id="IPR007462">
    <property type="entry name" value="COV1-like"/>
</dbReference>
<evidence type="ECO:0000256" key="1">
    <source>
        <dbReference type="SAM" id="MobiDB-lite"/>
    </source>
</evidence>
<evidence type="ECO:0000313" key="4">
    <source>
        <dbReference type="Proteomes" id="UP000321201"/>
    </source>
</evidence>
<protein>
    <submittedName>
        <fullName evidence="3">DUF502 domain-containing protein</fullName>
    </submittedName>
</protein>
<dbReference type="PANTHER" id="PTHR31876">
    <property type="entry name" value="COV-LIKE PROTEIN 1"/>
    <property type="match status" value="1"/>
</dbReference>
<accession>A0A5C7EVK7</accession>
<proteinExistence type="predicted"/>
<comment type="caution">
    <text evidence="3">The sequence shown here is derived from an EMBL/GenBank/DDBJ whole genome shotgun (WGS) entry which is preliminary data.</text>
</comment>
<gene>
    <name evidence="3" type="ORF">FR698_11315</name>
</gene>
<feature type="transmembrane region" description="Helical" evidence="2">
    <location>
        <begin position="12"/>
        <end position="33"/>
    </location>
</feature>
<organism evidence="3 4">
    <name type="scientific">Pelomicrobium methylotrophicum</name>
    <dbReference type="NCBI Taxonomy" id="2602750"/>
    <lineage>
        <taxon>Bacteria</taxon>
        <taxon>Pseudomonadati</taxon>
        <taxon>Pseudomonadota</taxon>
        <taxon>Hydrogenophilia</taxon>
        <taxon>Hydrogenophilia incertae sedis</taxon>
        <taxon>Pelomicrobium</taxon>
    </lineage>
</organism>
<dbReference type="Proteomes" id="UP000321201">
    <property type="component" value="Unassembled WGS sequence"/>
</dbReference>
<keyword evidence="2" id="KW-0472">Membrane</keyword>
<dbReference type="InParanoid" id="A0A5C7EVK7"/>
<feature type="transmembrane region" description="Helical" evidence="2">
    <location>
        <begin position="67"/>
        <end position="90"/>
    </location>
</feature>
<dbReference type="EMBL" id="VPFL01000015">
    <property type="protein sequence ID" value="TXF11295.1"/>
    <property type="molecule type" value="Genomic_DNA"/>
</dbReference>
<keyword evidence="2" id="KW-1133">Transmembrane helix</keyword>
<dbReference type="AlphaFoldDB" id="A0A5C7EVK7"/>
<keyword evidence="4" id="KW-1185">Reference proteome</keyword>
<reference evidence="3 4" key="1">
    <citation type="submission" date="2019-08" db="EMBL/GenBank/DDBJ databases">
        <title>Pelomicrobium methylotrophicum gen. nov., sp. nov. a moderately thermophilic, facultatively anaerobic, lithoautotrophic and methylotrophic bacterium isolated from a terrestrial mud volcano.</title>
        <authorList>
            <person name="Slobodkina G.B."/>
            <person name="Merkel A.Y."/>
            <person name="Slobodkin A.I."/>
        </authorList>
    </citation>
    <scope>NUCLEOTIDE SEQUENCE [LARGE SCALE GENOMIC DNA]</scope>
    <source>
        <strain evidence="3 4">SM250</strain>
    </source>
</reference>
<name>A0A5C7EVK7_9PROT</name>
<dbReference type="RefSeq" id="WP_147800311.1">
    <property type="nucleotide sequence ID" value="NZ_VPFL01000015.1"/>
</dbReference>
<keyword evidence="2" id="KW-0812">Transmembrane</keyword>
<dbReference type="Pfam" id="PF04367">
    <property type="entry name" value="DUF502"/>
    <property type="match status" value="1"/>
</dbReference>
<evidence type="ECO:0000256" key="2">
    <source>
        <dbReference type="SAM" id="Phobius"/>
    </source>
</evidence>
<dbReference type="OrthoDB" id="9780267at2"/>
<dbReference type="PANTHER" id="PTHR31876:SF26">
    <property type="entry name" value="PROTEIN LIKE COV 2"/>
    <property type="match status" value="1"/>
</dbReference>
<sequence>MRSPDSHPLANASRHIVAGILVLAPLWVTWLVFDFLLGVLSQAGRPWVQGFAAFIGRYSPVVAEQLFAPWFESVVAALFTLGALYALGWAAGKVVGKRILAWVESLMDRIPLVKAVYSSTKKLLQVIQQKPGGAERVVLIDFPHPPMKVMGLVTRTLKDAATGQDLAVVYVPTAPNPTSGYVEIVPLDRVTPTDWTVEDAIRFTVTGGTSAPECIPYSGRARSQPAAGDRQDRGSVKQDPPGLW</sequence>